<proteinExistence type="predicted"/>
<name>A0A3D8I7M4_9HELI</name>
<dbReference type="Proteomes" id="UP000256599">
    <property type="component" value="Unassembled WGS sequence"/>
</dbReference>
<feature type="compositionally biased region" description="Polar residues" evidence="1">
    <location>
        <begin position="67"/>
        <end position="89"/>
    </location>
</feature>
<protein>
    <submittedName>
        <fullName evidence="2">Uncharacterized protein</fullName>
    </submittedName>
</protein>
<feature type="compositionally biased region" description="Polar residues" evidence="1">
    <location>
        <begin position="13"/>
        <end position="24"/>
    </location>
</feature>
<evidence type="ECO:0000313" key="3">
    <source>
        <dbReference type="Proteomes" id="UP000256599"/>
    </source>
</evidence>
<keyword evidence="3" id="KW-1185">Reference proteome</keyword>
<gene>
    <name evidence="2" type="ORF">CQA63_01310</name>
</gene>
<dbReference type="AlphaFoldDB" id="A0A3D8I7M4"/>
<evidence type="ECO:0000256" key="1">
    <source>
        <dbReference type="SAM" id="MobiDB-lite"/>
    </source>
</evidence>
<evidence type="ECO:0000313" key="2">
    <source>
        <dbReference type="EMBL" id="RDU61170.1"/>
    </source>
</evidence>
<accession>A0A3D8I7M4</accession>
<dbReference type="RefSeq" id="WP_104699092.1">
    <property type="nucleotide sequence ID" value="NZ_FZPP01000003.1"/>
</dbReference>
<dbReference type="OrthoDB" id="5325698at2"/>
<sequence length="183" mass="21167">MRIETNIMPQMPLHSTNQKGIDTHSNANNALYAKMDTKKDIQPQNSTQNSTMDTLQNADNTDIDEINQSNQVEPTQRETLNSQSPQSTEGENRITYGLKVLELMSDEEYQAFLWATQDLSESEKILLAQSLYRFTTFYQGKLKHTHEMSRDKLNAHRAFGVEQSMIDDFIQRYKNAYDKLLHS</sequence>
<dbReference type="EMBL" id="NXLR01000001">
    <property type="protein sequence ID" value="RDU61170.1"/>
    <property type="molecule type" value="Genomic_DNA"/>
</dbReference>
<comment type="caution">
    <text evidence="2">The sequence shown here is derived from an EMBL/GenBank/DDBJ whole genome shotgun (WGS) entry which is preliminary data.</text>
</comment>
<feature type="region of interest" description="Disordered" evidence="1">
    <location>
        <begin position="67"/>
        <end position="91"/>
    </location>
</feature>
<reference evidence="2 3" key="1">
    <citation type="submission" date="2018-04" db="EMBL/GenBank/DDBJ databases">
        <title>Novel Campyloabacter and Helicobacter Species and Strains.</title>
        <authorList>
            <person name="Mannion A.J."/>
            <person name="Shen Z."/>
            <person name="Fox J.G."/>
        </authorList>
    </citation>
    <scope>NUCLEOTIDE SEQUENCE [LARGE SCALE GENOMIC DNA]</scope>
    <source>
        <strain evidence="2 3">MIT 98-6070</strain>
    </source>
</reference>
<organism evidence="2 3">
    <name type="scientific">Helicobacter marmotae</name>
    <dbReference type="NCBI Taxonomy" id="152490"/>
    <lineage>
        <taxon>Bacteria</taxon>
        <taxon>Pseudomonadati</taxon>
        <taxon>Campylobacterota</taxon>
        <taxon>Epsilonproteobacteria</taxon>
        <taxon>Campylobacterales</taxon>
        <taxon>Helicobacteraceae</taxon>
        <taxon>Helicobacter</taxon>
    </lineage>
</organism>
<feature type="region of interest" description="Disordered" evidence="1">
    <location>
        <begin position="1"/>
        <end position="24"/>
    </location>
</feature>